<feature type="compositionally biased region" description="Basic and acidic residues" evidence="1">
    <location>
        <begin position="169"/>
        <end position="183"/>
    </location>
</feature>
<feature type="compositionally biased region" description="Polar residues" evidence="1">
    <location>
        <begin position="184"/>
        <end position="224"/>
    </location>
</feature>
<dbReference type="RefSeq" id="XP_013024213.1">
    <property type="nucleotide sequence ID" value="XM_013168759.1"/>
</dbReference>
<evidence type="ECO:0000259" key="2">
    <source>
        <dbReference type="Pfam" id="PF08550"/>
    </source>
</evidence>
<organism evidence="4 5">
    <name type="scientific">Schizosaccharomyces cryophilus (strain OY26 / ATCC MYA-4695 / CBS 11777 / NBRC 106824 / NRRL Y48691)</name>
    <name type="common">Fission yeast</name>
    <dbReference type="NCBI Taxonomy" id="653667"/>
    <lineage>
        <taxon>Eukaryota</taxon>
        <taxon>Fungi</taxon>
        <taxon>Dikarya</taxon>
        <taxon>Ascomycota</taxon>
        <taxon>Taphrinomycotina</taxon>
        <taxon>Schizosaccharomycetes</taxon>
        <taxon>Schizosaccharomycetales</taxon>
        <taxon>Schizosaccharomycetaceae</taxon>
        <taxon>Schizosaccharomyces</taxon>
    </lineage>
</organism>
<gene>
    <name evidence="4" type="ORF">SPOG_00584</name>
</gene>
<reference evidence="4 5" key="1">
    <citation type="journal article" date="2011" name="Science">
        <title>Comparative functional genomics of the fission yeasts.</title>
        <authorList>
            <person name="Rhind N."/>
            <person name="Chen Z."/>
            <person name="Yassour M."/>
            <person name="Thompson D.A."/>
            <person name="Haas B.J."/>
            <person name="Habib N."/>
            <person name="Wapinski I."/>
            <person name="Roy S."/>
            <person name="Lin M.F."/>
            <person name="Heiman D.I."/>
            <person name="Young S.K."/>
            <person name="Furuya K."/>
            <person name="Guo Y."/>
            <person name="Pidoux A."/>
            <person name="Chen H.M."/>
            <person name="Robbertse B."/>
            <person name="Goldberg J.M."/>
            <person name="Aoki K."/>
            <person name="Bayne E.H."/>
            <person name="Berlin A.M."/>
            <person name="Desjardins C.A."/>
            <person name="Dobbs E."/>
            <person name="Dukaj L."/>
            <person name="Fan L."/>
            <person name="FitzGerald M.G."/>
            <person name="French C."/>
            <person name="Gujja S."/>
            <person name="Hansen K."/>
            <person name="Keifenheim D."/>
            <person name="Levin J.Z."/>
            <person name="Mosher R.A."/>
            <person name="Mueller C.A."/>
            <person name="Pfiffner J."/>
            <person name="Priest M."/>
            <person name="Russ C."/>
            <person name="Smialowska A."/>
            <person name="Swoboda P."/>
            <person name="Sykes S.M."/>
            <person name="Vaughn M."/>
            <person name="Vengrova S."/>
            <person name="Yoder R."/>
            <person name="Zeng Q."/>
            <person name="Allshire R."/>
            <person name="Baulcombe D."/>
            <person name="Birren B.W."/>
            <person name="Brown W."/>
            <person name="Ekwall K."/>
            <person name="Kellis M."/>
            <person name="Leatherwood J."/>
            <person name="Levin H."/>
            <person name="Margalit H."/>
            <person name="Martienssen R."/>
            <person name="Nieduszynski C.A."/>
            <person name="Spatafora J.W."/>
            <person name="Friedman N."/>
            <person name="Dalgaard J.Z."/>
            <person name="Baumann P."/>
            <person name="Niki H."/>
            <person name="Regev A."/>
            <person name="Nusbaum C."/>
        </authorList>
    </citation>
    <scope>NUCLEOTIDE SEQUENCE [LARGE SCALE GENOMIC DNA]</scope>
    <source>
        <strain evidence="5">OY26 / ATCC MYA-4695 / CBS 11777 / NBRC 106824 / NRRL Y48691</strain>
    </source>
</reference>
<dbReference type="eggNOG" id="ENOG502SAS5">
    <property type="taxonomic scope" value="Eukaryota"/>
</dbReference>
<proteinExistence type="predicted"/>
<feature type="region of interest" description="Disordered" evidence="1">
    <location>
        <begin position="437"/>
        <end position="456"/>
    </location>
</feature>
<dbReference type="Pfam" id="PF11702">
    <property type="entry name" value="DUF3295"/>
    <property type="match status" value="1"/>
</dbReference>
<dbReference type="InterPro" id="IPR021711">
    <property type="entry name" value="DUF3295"/>
</dbReference>
<dbReference type="OMA" id="NGYHSKG"/>
<dbReference type="GO" id="GO:0005737">
    <property type="term" value="C:cytoplasm"/>
    <property type="evidence" value="ECO:0007669"/>
    <property type="project" value="TreeGrafter"/>
</dbReference>
<feature type="domain" description="DUF3295" evidence="3">
    <location>
        <begin position="392"/>
        <end position="540"/>
    </location>
</feature>
<sequence>MTKKVLCSNPMLSLETENIAKLGTLTADNLSCMWNVFTKCAENLENGRRLENLSWRLWYREAVMTDHGANSNECMEYSLPDLSSSCDSIASSADSDAGASIYSPNSKSDTIRLNSTTNSGSQESSVRANPKDSSNSTSCIRPHTRRPSSRLLSSDTFNQLISSFSPLEKPLEKSFEKRSEKDSSSAYQTSDYHQEPPNESSNRQKRPTLTITVSEPYSTSSMPERQNDACSGKMIPSASILQNEYTTKESISKPVPSSRVKSKAKSISDSVVAAARAKEAEREKIAKVTVTPSKSTSVIHGFNPSISKTTPSSSNKTKPALQDHNAGFLKQIPDVKKHHPFFYLRGAYSDKNHSQSSSMVSTTDDEAISTRYSGASKYKTRCTDESGNITAKSDDEDAWVSEDEEANTPPFFFKRSPTPHHTSSYRNSALSLLLSKEDRPQSGHNDEPKVGLPSPSPVLNFNADNIDVHEAKFDMSHSSYLSDTASQSSEPRVYEISHKNANRAKLLNSEISESLRRDLLWERRQKASLSSAVLRRHYKANQSEDEDARNKEVVEKAFSNDCSVW</sequence>
<keyword evidence="5" id="KW-1185">Reference proteome</keyword>
<dbReference type="PANTHER" id="PTHR28014">
    <property type="entry name" value="NEGATIVE REGULATOR OF RAS-CAMP PATHWAY"/>
    <property type="match status" value="1"/>
</dbReference>
<dbReference type="Pfam" id="PF08550">
    <property type="entry name" value="GATA_AreA"/>
    <property type="match status" value="1"/>
</dbReference>
<dbReference type="Proteomes" id="UP000015464">
    <property type="component" value="Unassembled WGS sequence"/>
</dbReference>
<dbReference type="HOGENOM" id="CLU_025004_1_0_1"/>
<dbReference type="GeneID" id="25034916"/>
<dbReference type="GO" id="GO:0031930">
    <property type="term" value="P:mitochondria-nucleus signaling pathway"/>
    <property type="evidence" value="ECO:0007669"/>
    <property type="project" value="TreeGrafter"/>
</dbReference>
<feature type="compositionally biased region" description="Polar residues" evidence="1">
    <location>
        <begin position="104"/>
        <end position="139"/>
    </location>
</feature>
<dbReference type="GO" id="GO:0000122">
    <property type="term" value="P:negative regulation of transcription by RNA polymerase II"/>
    <property type="evidence" value="ECO:0007669"/>
    <property type="project" value="TreeGrafter"/>
</dbReference>
<feature type="compositionally biased region" description="Basic and acidic residues" evidence="1">
    <location>
        <begin position="437"/>
        <end position="449"/>
    </location>
</feature>
<dbReference type="STRING" id="653667.S9VYK1"/>
<feature type="compositionally biased region" description="Low complexity" evidence="1">
    <location>
        <begin position="303"/>
        <end position="319"/>
    </location>
</feature>
<name>S9VYK1_SCHCR</name>
<dbReference type="EMBL" id="KE546992">
    <property type="protein sequence ID" value="EPY50880.1"/>
    <property type="molecule type" value="Genomic_DNA"/>
</dbReference>
<dbReference type="GO" id="GO:0006808">
    <property type="term" value="P:regulation of nitrogen utilization"/>
    <property type="evidence" value="ECO:0007669"/>
    <property type="project" value="TreeGrafter"/>
</dbReference>
<protein>
    <submittedName>
        <fullName evidence="4">DUF1752 family protein</fullName>
    </submittedName>
</protein>
<feature type="region of interest" description="Disordered" evidence="1">
    <location>
        <begin position="96"/>
        <end position="154"/>
    </location>
</feature>
<accession>S9VYK1</accession>
<feature type="region of interest" description="Disordered" evidence="1">
    <location>
        <begin position="169"/>
        <end position="229"/>
    </location>
</feature>
<dbReference type="InterPro" id="IPR013860">
    <property type="entry name" value="AreA_GATA"/>
</dbReference>
<feature type="region of interest" description="Disordered" evidence="1">
    <location>
        <begin position="299"/>
        <end position="319"/>
    </location>
</feature>
<evidence type="ECO:0000256" key="1">
    <source>
        <dbReference type="SAM" id="MobiDB-lite"/>
    </source>
</evidence>
<evidence type="ECO:0000313" key="4">
    <source>
        <dbReference type="EMBL" id="EPY50880.1"/>
    </source>
</evidence>
<feature type="domain" description="Nitrogen regulatory protein areA GATA-like" evidence="2">
    <location>
        <begin position="33"/>
        <end position="60"/>
    </location>
</feature>
<dbReference type="OrthoDB" id="5054775at2759"/>
<dbReference type="PANTHER" id="PTHR28014:SF1">
    <property type="entry name" value="NEGATIVE REGULATOR OF RAS-CAMP PATHWAY"/>
    <property type="match status" value="1"/>
</dbReference>
<dbReference type="AlphaFoldDB" id="S9VYK1"/>
<dbReference type="InterPro" id="IPR053043">
    <property type="entry name" value="Ras-cAMP_regulatory"/>
</dbReference>
<evidence type="ECO:0000313" key="5">
    <source>
        <dbReference type="Proteomes" id="UP000015464"/>
    </source>
</evidence>
<evidence type="ECO:0000259" key="3">
    <source>
        <dbReference type="Pfam" id="PF11702"/>
    </source>
</evidence>